<reference evidence="1" key="1">
    <citation type="submission" date="2014-09" db="EMBL/GenBank/DDBJ databases">
        <authorList>
            <person name="Magalhaes I.L.F."/>
            <person name="Oliveira U."/>
            <person name="Santos F.R."/>
            <person name="Vidigal T.H.D.A."/>
            <person name="Brescovit A.D."/>
            <person name="Santos A.J."/>
        </authorList>
    </citation>
    <scope>NUCLEOTIDE SEQUENCE</scope>
    <source>
        <tissue evidence="1">Shoot tissue taken approximately 20 cm above the soil surface</tissue>
    </source>
</reference>
<reference evidence="1" key="2">
    <citation type="journal article" date="2015" name="Data Brief">
        <title>Shoot transcriptome of the giant reed, Arundo donax.</title>
        <authorList>
            <person name="Barrero R.A."/>
            <person name="Guerrero F.D."/>
            <person name="Moolhuijzen P."/>
            <person name="Goolsby J.A."/>
            <person name="Tidwell J."/>
            <person name="Bellgard S.E."/>
            <person name="Bellgard M.I."/>
        </authorList>
    </citation>
    <scope>NUCLEOTIDE SEQUENCE</scope>
    <source>
        <tissue evidence="1">Shoot tissue taken approximately 20 cm above the soil surface</tissue>
    </source>
</reference>
<evidence type="ECO:0000313" key="1">
    <source>
        <dbReference type="EMBL" id="JAE36760.1"/>
    </source>
</evidence>
<proteinExistence type="predicted"/>
<name>A0A0A9HHX3_ARUDO</name>
<dbReference type="AlphaFoldDB" id="A0A0A9HHX3"/>
<organism evidence="1">
    <name type="scientific">Arundo donax</name>
    <name type="common">Giant reed</name>
    <name type="synonym">Donax arundinaceus</name>
    <dbReference type="NCBI Taxonomy" id="35708"/>
    <lineage>
        <taxon>Eukaryota</taxon>
        <taxon>Viridiplantae</taxon>
        <taxon>Streptophyta</taxon>
        <taxon>Embryophyta</taxon>
        <taxon>Tracheophyta</taxon>
        <taxon>Spermatophyta</taxon>
        <taxon>Magnoliopsida</taxon>
        <taxon>Liliopsida</taxon>
        <taxon>Poales</taxon>
        <taxon>Poaceae</taxon>
        <taxon>PACMAD clade</taxon>
        <taxon>Arundinoideae</taxon>
        <taxon>Arundineae</taxon>
        <taxon>Arundo</taxon>
    </lineage>
</organism>
<protein>
    <submittedName>
        <fullName evidence="1">Uncharacterized protein</fullName>
    </submittedName>
</protein>
<accession>A0A0A9HHX3</accession>
<sequence length="55" mass="6559">MRISVTQCASLLAKVTLHVRINMLQPSESWHCSKYLQTHLQCMLLLVLYSLWHFW</sequence>
<dbReference type="EMBL" id="GBRH01161136">
    <property type="protein sequence ID" value="JAE36760.1"/>
    <property type="molecule type" value="Transcribed_RNA"/>
</dbReference>